<organism evidence="2 3">
    <name type="scientific">Candidatus Scatocola faecipullorum</name>
    <dbReference type="NCBI Taxonomy" id="2840917"/>
    <lineage>
        <taxon>Bacteria</taxon>
        <taxon>Pseudomonadati</taxon>
        <taxon>Pseudomonadota</taxon>
        <taxon>Alphaproteobacteria</taxon>
        <taxon>Rhodospirillales</taxon>
        <taxon>Rhodospirillaceae</taxon>
        <taxon>Rhodospirillaceae incertae sedis</taxon>
        <taxon>Candidatus Scatocola</taxon>
    </lineage>
</organism>
<dbReference type="SMART" id="SM00849">
    <property type="entry name" value="Lactamase_B"/>
    <property type="match status" value="1"/>
</dbReference>
<gene>
    <name evidence="2" type="ORF">IAD20_01210</name>
</gene>
<dbReference type="Pfam" id="PF12706">
    <property type="entry name" value="Lactamase_B_2"/>
    <property type="match status" value="1"/>
</dbReference>
<reference evidence="2" key="2">
    <citation type="journal article" date="2021" name="PeerJ">
        <title>Extensive microbial diversity within the chicken gut microbiome revealed by metagenomics and culture.</title>
        <authorList>
            <person name="Gilroy R."/>
            <person name="Ravi A."/>
            <person name="Getino M."/>
            <person name="Pursley I."/>
            <person name="Horton D.L."/>
            <person name="Alikhan N.F."/>
            <person name="Baker D."/>
            <person name="Gharbi K."/>
            <person name="Hall N."/>
            <person name="Watson M."/>
            <person name="Adriaenssens E.M."/>
            <person name="Foster-Nyarko E."/>
            <person name="Jarju S."/>
            <person name="Secka A."/>
            <person name="Antonio M."/>
            <person name="Oren A."/>
            <person name="Chaudhuri R.R."/>
            <person name="La Ragione R."/>
            <person name="Hildebrand F."/>
            <person name="Pallen M.J."/>
        </authorList>
    </citation>
    <scope>NUCLEOTIDE SEQUENCE</scope>
    <source>
        <strain evidence="2">ChiW3-316</strain>
    </source>
</reference>
<dbReference type="EMBL" id="DVNC01000013">
    <property type="protein sequence ID" value="HIU52682.1"/>
    <property type="molecule type" value="Genomic_DNA"/>
</dbReference>
<dbReference type="AlphaFoldDB" id="A0A9D1M333"/>
<feature type="domain" description="Metallo-beta-lactamase" evidence="1">
    <location>
        <begin position="24"/>
        <end position="219"/>
    </location>
</feature>
<name>A0A9D1M333_9PROT</name>
<sequence>MSTAINQAGLYWQPLGGNNIDQISGHCYRYTDLQPNKEGNLRRTTIIVDLGKFDNHQALGVQNSTAAVPDIRNLLVGEYDTAKAIFLTHSHPDHLNGIIHYLKAGYHLPDLYAGKYTFMILEDLYKFYQIPKTQRPAQITVAPGDKIKIGSLEIETISSSHTCFDSLGFIIKSSHAVVYHTGDMKIDQSTYFRKPTDLKRIRELSGSINYVVADFYGIYDDGFATKEVTTFRKLVSLLQKHNKPKIFLPVYPTHPEMYIIAFLAALKLKKNVVFFGNPDFYGYLHLIQKYGINFTKLAGKRIKVIYTHERDEIAALDNNYVVIGTYNHISAAFDADRSNCFGIITAKTFFNPLKGQLNAHNIKFVGVDEFPELQGFGHGFWGDMEYLHLHLPRATFIPTHTPAFVIDNVRELAAFCGMELITPTPANNEIWRLGKDGYEKIQELPAKWLVVVYNDNQAYLKEVFQTATSGIGFLRRTISNRRCLRRFKMYLHQRQNPLKPKLRRRKRTDVKN</sequence>
<proteinExistence type="predicted"/>
<accession>A0A9D1M333</accession>
<dbReference type="PANTHER" id="PTHR43694:SF1">
    <property type="entry name" value="RIBONUCLEASE J"/>
    <property type="match status" value="1"/>
</dbReference>
<dbReference type="InterPro" id="IPR036866">
    <property type="entry name" value="RibonucZ/Hydroxyglut_hydro"/>
</dbReference>
<protein>
    <recommendedName>
        <fullName evidence="1">Metallo-beta-lactamase domain-containing protein</fullName>
    </recommendedName>
</protein>
<reference evidence="2" key="1">
    <citation type="submission" date="2020-10" db="EMBL/GenBank/DDBJ databases">
        <authorList>
            <person name="Gilroy R."/>
        </authorList>
    </citation>
    <scope>NUCLEOTIDE SEQUENCE</scope>
    <source>
        <strain evidence="2">ChiW3-316</strain>
    </source>
</reference>
<dbReference type="Proteomes" id="UP000824107">
    <property type="component" value="Unassembled WGS sequence"/>
</dbReference>
<evidence type="ECO:0000313" key="3">
    <source>
        <dbReference type="Proteomes" id="UP000824107"/>
    </source>
</evidence>
<dbReference type="Gene3D" id="3.60.15.10">
    <property type="entry name" value="Ribonuclease Z/Hydroxyacylglutathione hydrolase-like"/>
    <property type="match status" value="1"/>
</dbReference>
<dbReference type="InterPro" id="IPR001279">
    <property type="entry name" value="Metallo-B-lactamas"/>
</dbReference>
<comment type="caution">
    <text evidence="2">The sequence shown here is derived from an EMBL/GenBank/DDBJ whole genome shotgun (WGS) entry which is preliminary data.</text>
</comment>
<evidence type="ECO:0000259" key="1">
    <source>
        <dbReference type="SMART" id="SM00849"/>
    </source>
</evidence>
<evidence type="ECO:0000313" key="2">
    <source>
        <dbReference type="EMBL" id="HIU52682.1"/>
    </source>
</evidence>
<dbReference type="PANTHER" id="PTHR43694">
    <property type="entry name" value="RIBONUCLEASE J"/>
    <property type="match status" value="1"/>
</dbReference>
<dbReference type="SUPFAM" id="SSF56281">
    <property type="entry name" value="Metallo-hydrolase/oxidoreductase"/>
    <property type="match status" value="1"/>
</dbReference>